<dbReference type="GO" id="GO:0016036">
    <property type="term" value="P:cellular response to phosphate starvation"/>
    <property type="evidence" value="ECO:0007669"/>
    <property type="project" value="TreeGrafter"/>
</dbReference>
<dbReference type="GO" id="GO:0000822">
    <property type="term" value="F:inositol hexakisphosphate binding"/>
    <property type="evidence" value="ECO:0007669"/>
    <property type="project" value="TreeGrafter"/>
</dbReference>
<feature type="transmembrane region" description="Helical" evidence="6">
    <location>
        <begin position="334"/>
        <end position="352"/>
    </location>
</feature>
<dbReference type="AlphaFoldDB" id="A0AAN9T4Q7"/>
<name>A0AAN9T4Q7_9HEMI</name>
<dbReference type="CDD" id="cd14477">
    <property type="entry name" value="SPX_XPR1_like"/>
    <property type="match status" value="1"/>
</dbReference>
<comment type="subcellular location">
    <subcellularLocation>
        <location evidence="1">Membrane</location>
        <topology evidence="1">Multi-pass membrane protein</topology>
    </subcellularLocation>
</comment>
<dbReference type="InterPro" id="IPR004342">
    <property type="entry name" value="EXS_C"/>
</dbReference>
<feature type="domain" description="SPX" evidence="8">
    <location>
        <begin position="1"/>
        <end position="172"/>
    </location>
</feature>
<dbReference type="EMBL" id="JBBCAQ010000038">
    <property type="protein sequence ID" value="KAK7571792.1"/>
    <property type="molecule type" value="Genomic_DNA"/>
</dbReference>
<evidence type="ECO:0000256" key="5">
    <source>
        <dbReference type="ARBA" id="ARBA00023136"/>
    </source>
</evidence>
<dbReference type="PROSITE" id="PS51380">
    <property type="entry name" value="EXS"/>
    <property type="match status" value="1"/>
</dbReference>
<evidence type="ECO:0000313" key="9">
    <source>
        <dbReference type="EMBL" id="KAK7571792.1"/>
    </source>
</evidence>
<keyword evidence="5 6" id="KW-0472">Membrane</keyword>
<dbReference type="PROSITE" id="PS51382">
    <property type="entry name" value="SPX"/>
    <property type="match status" value="1"/>
</dbReference>
<comment type="similarity">
    <text evidence="2">Belongs to the SYG1 (TC 2.A.94) family.</text>
</comment>
<dbReference type="GO" id="GO:0005886">
    <property type="term" value="C:plasma membrane"/>
    <property type="evidence" value="ECO:0007669"/>
    <property type="project" value="TreeGrafter"/>
</dbReference>
<comment type="caution">
    <text evidence="9">The sequence shown here is derived from an EMBL/GenBank/DDBJ whole genome shotgun (WGS) entry which is preliminary data.</text>
</comment>
<protein>
    <recommendedName>
        <fullName evidence="11">Xenotropic and polytropic retrovirus receptor 1</fullName>
    </recommendedName>
</protein>
<evidence type="ECO:0000256" key="2">
    <source>
        <dbReference type="ARBA" id="ARBA00009665"/>
    </source>
</evidence>
<feature type="transmembrane region" description="Helical" evidence="6">
    <location>
        <begin position="466"/>
        <end position="484"/>
    </location>
</feature>
<feature type="transmembrane region" description="Helical" evidence="6">
    <location>
        <begin position="230"/>
        <end position="251"/>
    </location>
</feature>
<evidence type="ECO:0000259" key="8">
    <source>
        <dbReference type="PROSITE" id="PS51382"/>
    </source>
</evidence>
<keyword evidence="3 6" id="KW-0812">Transmembrane</keyword>
<organism evidence="9 10">
    <name type="scientific">Parthenolecanium corni</name>
    <dbReference type="NCBI Taxonomy" id="536013"/>
    <lineage>
        <taxon>Eukaryota</taxon>
        <taxon>Metazoa</taxon>
        <taxon>Ecdysozoa</taxon>
        <taxon>Arthropoda</taxon>
        <taxon>Hexapoda</taxon>
        <taxon>Insecta</taxon>
        <taxon>Pterygota</taxon>
        <taxon>Neoptera</taxon>
        <taxon>Paraneoptera</taxon>
        <taxon>Hemiptera</taxon>
        <taxon>Sternorrhyncha</taxon>
        <taxon>Coccoidea</taxon>
        <taxon>Coccidae</taxon>
        <taxon>Parthenolecanium</taxon>
    </lineage>
</organism>
<evidence type="ECO:0008006" key="11">
    <source>
        <dbReference type="Google" id="ProtNLM"/>
    </source>
</evidence>
<dbReference type="GO" id="GO:0005794">
    <property type="term" value="C:Golgi apparatus"/>
    <property type="evidence" value="ECO:0007669"/>
    <property type="project" value="TreeGrafter"/>
</dbReference>
<keyword evidence="10" id="KW-1185">Reference proteome</keyword>
<feature type="domain" description="EXS" evidence="7">
    <location>
        <begin position="426"/>
        <end position="629"/>
    </location>
</feature>
<dbReference type="Pfam" id="PF03105">
    <property type="entry name" value="SPX"/>
    <property type="match status" value="2"/>
</dbReference>
<evidence type="ECO:0000256" key="3">
    <source>
        <dbReference type="ARBA" id="ARBA00022692"/>
    </source>
</evidence>
<keyword evidence="4 6" id="KW-1133">Transmembrane helix</keyword>
<reference evidence="9 10" key="1">
    <citation type="submission" date="2024-03" db="EMBL/GenBank/DDBJ databases">
        <title>Adaptation during the transition from Ophiocordyceps entomopathogen to insect associate is accompanied by gene loss and intensified selection.</title>
        <authorList>
            <person name="Ward C.M."/>
            <person name="Onetto C.A."/>
            <person name="Borneman A.R."/>
        </authorList>
    </citation>
    <scope>NUCLEOTIDE SEQUENCE [LARGE SCALE GENOMIC DNA]</scope>
    <source>
        <strain evidence="9">AWRI1</strain>
        <tissue evidence="9">Single Adult Female</tissue>
    </source>
</reference>
<evidence type="ECO:0000256" key="6">
    <source>
        <dbReference type="SAM" id="Phobius"/>
    </source>
</evidence>
<feature type="transmembrane region" description="Helical" evidence="6">
    <location>
        <begin position="263"/>
        <end position="284"/>
    </location>
</feature>
<dbReference type="PANTHER" id="PTHR10783">
    <property type="entry name" value="XENOTROPIC AND POLYTROPIC RETROVIRUS RECEPTOR 1-RELATED"/>
    <property type="match status" value="1"/>
</dbReference>
<dbReference type="Proteomes" id="UP001367676">
    <property type="component" value="Unassembled WGS sequence"/>
</dbReference>
<proteinExistence type="inferred from homology"/>
<gene>
    <name evidence="9" type="ORF">V9T40_014264</name>
</gene>
<dbReference type="GO" id="GO:0006817">
    <property type="term" value="P:phosphate ion transport"/>
    <property type="evidence" value="ECO:0007669"/>
    <property type="project" value="TreeGrafter"/>
</dbReference>
<evidence type="ECO:0000259" key="7">
    <source>
        <dbReference type="PROSITE" id="PS51380"/>
    </source>
</evidence>
<evidence type="ECO:0000256" key="4">
    <source>
        <dbReference type="ARBA" id="ARBA00022989"/>
    </source>
</evidence>
<accession>A0AAN9T4Q7</accession>
<feature type="transmembrane region" description="Helical" evidence="6">
    <location>
        <begin position="496"/>
        <end position="515"/>
    </location>
</feature>
<dbReference type="InterPro" id="IPR004331">
    <property type="entry name" value="SPX_dom"/>
</dbReference>
<dbReference type="Pfam" id="PF03124">
    <property type="entry name" value="EXS"/>
    <property type="match status" value="1"/>
</dbReference>
<sequence>MKFAEHLSAHITPEWRKQYIEYEEMKSMLYNAVADADAEDLDEEERRKKFAQFDDYFFRYCDGELKKINIFFSEKLAESIRKFSSLKNELIIPKGPPGKKSDSRSTVPLYPFHDRPHIPARKLQDLKLAFTEFYLSLVLLQNYQSLNFTGFRKILKKHDKLLQTPEGSQWRAENVDNSTFHTNNDINRLISETEHLFTVYLEHGDRQKAMKRLRVPPLGEQRSPWITFKVGLFSGSFIVLSVTVILSAVFHENNNQFSDVYRLFRAPLLLMQFMFLIGVNVYGWRSSGVNHVLIFELDPRNHLSEQHLMELSAILGVSWALSVLSFLYSSYISIPPYVSPLVLLILILAFVLNPVKAFHYDARFWLVKLIGRIIAAPFFRVGFADFWLADQFNSLAAVFTDLHYTFCFYLTHNWLNGGTAIVDGVTITQEYMVSKTIVNCIPAWVRFAQCLRRYRDSRETLHLINAGKYASSMAGIISNSMLLSSKTSYSHYSENPYFYVYFICATIASTYTYTWDVKMDWGVFDFRESEYKFLREEIVYSSPMFYYLAIIEDFILRFFWLITFLLNANGWVSSEVISSVSAPLEIFRRFVWNFFRLENEHLNNCGKFRAVRDICIAPIAPSDPLEVIRMMDEEDGVINRSRRRPIPSYLRKSAKDDQKPLLTDEMNNMHVTLSSM</sequence>
<feature type="transmembrane region" description="Helical" evidence="6">
    <location>
        <begin position="544"/>
        <end position="566"/>
    </location>
</feature>
<evidence type="ECO:0000256" key="1">
    <source>
        <dbReference type="ARBA" id="ARBA00004141"/>
    </source>
</evidence>
<evidence type="ECO:0000313" key="10">
    <source>
        <dbReference type="Proteomes" id="UP001367676"/>
    </source>
</evidence>
<dbReference type="PANTHER" id="PTHR10783:SF103">
    <property type="entry name" value="SOLUTE CARRIER FAMILY 53 MEMBER 1"/>
    <property type="match status" value="1"/>
</dbReference>